<dbReference type="EMBL" id="CM002870">
    <property type="protein sequence ID" value="KFK41067.1"/>
    <property type="molecule type" value="Genomic_DNA"/>
</dbReference>
<dbReference type="Pfam" id="PF21362">
    <property type="entry name" value="Sina_RING"/>
    <property type="match status" value="1"/>
</dbReference>
<dbReference type="CDD" id="cd16571">
    <property type="entry name" value="RING-HC_SIAHs"/>
    <property type="match status" value="1"/>
</dbReference>
<name>A0A087HG15_ARAAL</name>
<proteinExistence type="inferred from homology"/>
<dbReference type="Pfam" id="PF21361">
    <property type="entry name" value="Sina_ZnF"/>
    <property type="match status" value="1"/>
</dbReference>
<dbReference type="eggNOG" id="KOG3002">
    <property type="taxonomic scope" value="Eukaryota"/>
</dbReference>
<dbReference type="SUPFAM" id="SSF49599">
    <property type="entry name" value="TRAF domain-like"/>
    <property type="match status" value="1"/>
</dbReference>
<dbReference type="AlphaFoldDB" id="A0A087HG15"/>
<dbReference type="GO" id="GO:0061630">
    <property type="term" value="F:ubiquitin protein ligase activity"/>
    <property type="evidence" value="ECO:0007669"/>
    <property type="project" value="UniProtKB-EC"/>
</dbReference>
<comment type="pathway">
    <text evidence="2">Protein modification; protein ubiquitination.</text>
</comment>
<accession>A0A087HG15</accession>
<keyword evidence="9" id="KW-0862">Zinc</keyword>
<evidence type="ECO:0000256" key="5">
    <source>
        <dbReference type="ARBA" id="ARBA00022679"/>
    </source>
</evidence>
<keyword evidence="8" id="KW-0833">Ubl conjugation pathway</keyword>
<keyword evidence="7 11" id="KW-0863">Zinc-finger</keyword>
<dbReference type="InterPro" id="IPR013010">
    <property type="entry name" value="Znf_SIAH"/>
</dbReference>
<keyword evidence="16" id="KW-1185">Reference proteome</keyword>
<dbReference type="InterPro" id="IPR044286">
    <property type="entry name" value="SINL_plant"/>
</dbReference>
<evidence type="ECO:0000313" key="16">
    <source>
        <dbReference type="Proteomes" id="UP000029120"/>
    </source>
</evidence>
<evidence type="ECO:0000256" key="9">
    <source>
        <dbReference type="ARBA" id="ARBA00022833"/>
    </source>
</evidence>
<gene>
    <name evidence="15" type="ordered locus">AALP_Aa2g081300</name>
</gene>
<reference evidence="16" key="1">
    <citation type="journal article" date="2015" name="Nat. Plants">
        <title>Genome expansion of Arabis alpina linked with retrotransposition and reduced symmetric DNA methylation.</title>
        <authorList>
            <person name="Willing E.M."/>
            <person name="Rawat V."/>
            <person name="Mandakova T."/>
            <person name="Maumus F."/>
            <person name="James G.V."/>
            <person name="Nordstroem K.J."/>
            <person name="Becker C."/>
            <person name="Warthmann N."/>
            <person name="Chica C."/>
            <person name="Szarzynska B."/>
            <person name="Zytnicki M."/>
            <person name="Albani M.C."/>
            <person name="Kiefer C."/>
            <person name="Bergonzi S."/>
            <person name="Castaings L."/>
            <person name="Mateos J.L."/>
            <person name="Berns M.C."/>
            <person name="Bujdoso N."/>
            <person name="Piofczyk T."/>
            <person name="de Lorenzo L."/>
            <person name="Barrero-Sicilia C."/>
            <person name="Mateos I."/>
            <person name="Piednoel M."/>
            <person name="Hagmann J."/>
            <person name="Chen-Min-Tao R."/>
            <person name="Iglesias-Fernandez R."/>
            <person name="Schuster S.C."/>
            <person name="Alonso-Blanco C."/>
            <person name="Roudier F."/>
            <person name="Carbonero P."/>
            <person name="Paz-Ares J."/>
            <person name="Davis S.J."/>
            <person name="Pecinka A."/>
            <person name="Quesneville H."/>
            <person name="Colot V."/>
            <person name="Lysak M.A."/>
            <person name="Weigel D."/>
            <person name="Coupland G."/>
            <person name="Schneeberger K."/>
        </authorList>
    </citation>
    <scope>NUCLEOTIDE SEQUENCE [LARGE SCALE GENOMIC DNA]</scope>
    <source>
        <strain evidence="16">cv. Pajares</strain>
    </source>
</reference>
<keyword evidence="5" id="KW-0808">Transferase</keyword>
<dbReference type="OrthoDB" id="4788989at2759"/>
<evidence type="ECO:0000256" key="4">
    <source>
        <dbReference type="ARBA" id="ARBA00012483"/>
    </source>
</evidence>
<dbReference type="InterPro" id="IPR001841">
    <property type="entry name" value="Znf_RING"/>
</dbReference>
<dbReference type="InterPro" id="IPR049548">
    <property type="entry name" value="Sina-like_RING"/>
</dbReference>
<feature type="domain" description="SIAH-type" evidence="14">
    <location>
        <begin position="106"/>
        <end position="164"/>
    </location>
</feature>
<evidence type="ECO:0000256" key="7">
    <source>
        <dbReference type="ARBA" id="ARBA00022771"/>
    </source>
</evidence>
<evidence type="ECO:0000313" key="15">
    <source>
        <dbReference type="EMBL" id="KFK41067.1"/>
    </source>
</evidence>
<dbReference type="PANTHER" id="PTHR46632:SF11">
    <property type="entry name" value="E3 UBIQUITIN-PROTEIN LIGASE SINA-LIKE 1-RELATED"/>
    <property type="match status" value="1"/>
</dbReference>
<protein>
    <recommendedName>
        <fullName evidence="4">RING-type E3 ubiquitin transferase</fullName>
        <ecNumber evidence="4">2.3.2.27</ecNumber>
    </recommendedName>
</protein>
<comment type="catalytic activity">
    <reaction evidence="1">
        <text>S-ubiquitinyl-[E2 ubiquitin-conjugating enzyme]-L-cysteine + [acceptor protein]-L-lysine = [E2 ubiquitin-conjugating enzyme]-L-cysteine + N(6)-ubiquitinyl-[acceptor protein]-L-lysine.</text>
        <dbReference type="EC" id="2.3.2.27"/>
    </reaction>
</comment>
<evidence type="ECO:0000256" key="3">
    <source>
        <dbReference type="ARBA" id="ARBA00009119"/>
    </source>
</evidence>
<dbReference type="Proteomes" id="UP000029120">
    <property type="component" value="Chromosome 2"/>
</dbReference>
<evidence type="ECO:0000256" key="10">
    <source>
        <dbReference type="ARBA" id="ARBA00024004"/>
    </source>
</evidence>
<evidence type="ECO:0000259" key="13">
    <source>
        <dbReference type="PROSITE" id="PS50089"/>
    </source>
</evidence>
<feature type="domain" description="RING-type" evidence="13">
    <location>
        <begin position="53"/>
        <end position="89"/>
    </location>
</feature>
<dbReference type="InterPro" id="IPR013083">
    <property type="entry name" value="Znf_RING/FYVE/PHD"/>
</dbReference>
<dbReference type="Gene3D" id="3.30.40.10">
    <property type="entry name" value="Zinc/RING finger domain, C3HC4 (zinc finger)"/>
    <property type="match status" value="1"/>
</dbReference>
<dbReference type="PROSITE" id="PS50089">
    <property type="entry name" value="ZF_RING_2"/>
    <property type="match status" value="1"/>
</dbReference>
<keyword evidence="6" id="KW-0479">Metal-binding</keyword>
<evidence type="ECO:0000259" key="14">
    <source>
        <dbReference type="PROSITE" id="PS51081"/>
    </source>
</evidence>
<dbReference type="Gramene" id="KFK41067">
    <property type="protein sequence ID" value="KFK41067"/>
    <property type="gene ID" value="AALP_AA2G081300"/>
</dbReference>
<evidence type="ECO:0000256" key="11">
    <source>
        <dbReference type="PROSITE-ProRule" id="PRU00455"/>
    </source>
</evidence>
<dbReference type="GO" id="GO:0016567">
    <property type="term" value="P:protein ubiquitination"/>
    <property type="evidence" value="ECO:0007669"/>
    <property type="project" value="UniProtKB-UniPathway"/>
</dbReference>
<organism evidence="15 16">
    <name type="scientific">Arabis alpina</name>
    <name type="common">Alpine rock-cress</name>
    <dbReference type="NCBI Taxonomy" id="50452"/>
    <lineage>
        <taxon>Eukaryota</taxon>
        <taxon>Viridiplantae</taxon>
        <taxon>Streptophyta</taxon>
        <taxon>Embryophyta</taxon>
        <taxon>Tracheophyta</taxon>
        <taxon>Spermatophyta</taxon>
        <taxon>Magnoliopsida</taxon>
        <taxon>eudicotyledons</taxon>
        <taxon>Gunneridae</taxon>
        <taxon>Pentapetalae</taxon>
        <taxon>rosids</taxon>
        <taxon>malvids</taxon>
        <taxon>Brassicales</taxon>
        <taxon>Brassicaceae</taxon>
        <taxon>Arabideae</taxon>
        <taxon>Arabis</taxon>
    </lineage>
</organism>
<evidence type="ECO:0000256" key="1">
    <source>
        <dbReference type="ARBA" id="ARBA00000900"/>
    </source>
</evidence>
<comment type="similarity">
    <text evidence="3">Belongs to the SINA (Seven in absentia) family.</text>
</comment>
<evidence type="ECO:0000256" key="12">
    <source>
        <dbReference type="SAM" id="MobiDB-lite"/>
    </source>
</evidence>
<dbReference type="GO" id="GO:0008270">
    <property type="term" value="F:zinc ion binding"/>
    <property type="evidence" value="ECO:0007669"/>
    <property type="project" value="UniProtKB-KW"/>
</dbReference>
<dbReference type="PANTHER" id="PTHR46632">
    <property type="entry name" value="E3 UBIQUITIN-PROTEIN LIGASE SINA-LIKE 4"/>
    <property type="match status" value="1"/>
</dbReference>
<evidence type="ECO:0000256" key="6">
    <source>
        <dbReference type="ARBA" id="ARBA00022723"/>
    </source>
</evidence>
<evidence type="ECO:0000256" key="8">
    <source>
        <dbReference type="ARBA" id="ARBA00022786"/>
    </source>
</evidence>
<dbReference type="PROSITE" id="PS51081">
    <property type="entry name" value="ZF_SIAH"/>
    <property type="match status" value="1"/>
</dbReference>
<dbReference type="UniPathway" id="UPA00143"/>
<dbReference type="EC" id="2.3.2.27" evidence="4"/>
<evidence type="ECO:0000256" key="2">
    <source>
        <dbReference type="ARBA" id="ARBA00004906"/>
    </source>
</evidence>
<sequence length="321" mass="36071">MTSAELAITEEASSSRKRIRLSIGEKGVTVSANRNRDGSEVITMEIPRNLLECPVCFHALTIPTFQCDNRHIACSSCCTKLSNKCPTCKVPTGKIRCRFAESIVEANIVPCPNAILGCTEKFPYGKELAHEEKCAFALCYCPEPNCNYTGKYQDLYSHYYANHQRKWDYFYCGTSRTTFLYNSMKNEVIQEYREGPLVVVQYFKVEQGVHVTVNCIAPCASGVGKFSYHISYSRGHHTNAFGPVEMNRIQKLSLQTPQKGSCMIVPDCFLDEGLLEIHICIRRLVEEEEAAEGVEEPDEETDEESEEEESGESGESGEDDD</sequence>
<feature type="region of interest" description="Disordered" evidence="12">
    <location>
        <begin position="288"/>
        <end position="321"/>
    </location>
</feature>
<comment type="function">
    <text evidence="10">E3 ubiquitin-protein ligase that mediates ubiquitination and subsequent proteasomal degradation of target proteins. E3 ubiquitin ligases accept ubiquitin from an E2 ubiquitin-conjugating enzyme in the form of a thioester and then directly transfers the ubiquitin to targeted substrates. It probably triggers the ubiquitin-mediated degradation of different substrates.</text>
</comment>
<dbReference type="OMA" id="PDSGCGF"/>